<protein>
    <submittedName>
        <fullName evidence="3">Uncharacterized protein</fullName>
    </submittedName>
</protein>
<gene>
    <name evidence="3" type="ORF">VSP9026_02507</name>
    <name evidence="2" type="ORF">Vspart_02173</name>
</gene>
<organism evidence="3 4">
    <name type="scientific">Vibrio spartinae</name>
    <dbReference type="NCBI Taxonomy" id="1918945"/>
    <lineage>
        <taxon>Bacteria</taxon>
        <taxon>Pseudomonadati</taxon>
        <taxon>Pseudomonadota</taxon>
        <taxon>Gammaproteobacteria</taxon>
        <taxon>Vibrionales</taxon>
        <taxon>Vibrionaceae</taxon>
        <taxon>Vibrio</taxon>
    </lineage>
</organism>
<evidence type="ECO:0000313" key="4">
    <source>
        <dbReference type="Proteomes" id="UP000184774"/>
    </source>
</evidence>
<dbReference type="AlphaFoldDB" id="A0A1N6M5Z3"/>
<keyword evidence="1" id="KW-0732">Signal</keyword>
<accession>A0A1N6M5Z3</accession>
<reference evidence="3 4" key="1">
    <citation type="submission" date="2016-12" db="EMBL/GenBank/DDBJ databases">
        <authorList>
            <person name="Song W.-J."/>
            <person name="Kurnit D.M."/>
        </authorList>
    </citation>
    <scope>NUCLEOTIDE SEQUENCE [LARGE SCALE GENOMIC DNA]</scope>
    <source>
        <strain evidence="3 4">CECT 9026</strain>
    </source>
</reference>
<dbReference type="EMBL" id="CP046268">
    <property type="protein sequence ID" value="QMV14897.1"/>
    <property type="molecule type" value="Genomic_DNA"/>
</dbReference>
<sequence length="106" mass="11630">MKKKIIFILIATLPIYAHAGRVTTPWFKIQEVGPDSNGPFVAIPPPGITNDCPSGFSWFPGQAEATNDGYKNSVSTVLAAFFSGKEVQLDYESSTAPCYVYQLRVR</sequence>
<reference evidence="2" key="2">
    <citation type="submission" date="2019-11" db="EMBL/GenBank/DDBJ databases">
        <authorList>
            <person name="January G."/>
            <person name="Bunk B."/>
        </authorList>
    </citation>
    <scope>NUCLEOTIDE SEQUENCE</scope>
    <source>
        <strain evidence="2">3.6</strain>
    </source>
</reference>
<feature type="signal peptide" evidence="1">
    <location>
        <begin position="1"/>
        <end position="19"/>
    </location>
</feature>
<name>A0A1N6M5Z3_9VIBR</name>
<reference evidence="2 5" key="3">
    <citation type="journal article" date="2020" name="J. Nat. Prod.">
        <title>Genomics-Metabolomics Profiling Disclosed Marine Vibrio spartinae 3.6 as a Producer of a New Branched Side Chain Prodigiosin.</title>
        <authorList>
            <person name="Vitale G.A."/>
            <person name="Sciarretta M."/>
            <person name="Palma Esposito F."/>
            <person name="January G.G."/>
            <person name="Giaccio M."/>
            <person name="Bunk B."/>
            <person name="Sproer C."/>
            <person name="Bajerski F."/>
            <person name="Power D."/>
            <person name="Festa C."/>
            <person name="Monti M.C."/>
            <person name="D'Auria M.V."/>
            <person name="de Pascale D."/>
        </authorList>
    </citation>
    <scope>NUCLEOTIDE SEQUENCE [LARGE SCALE GENOMIC DNA]</scope>
    <source>
        <strain evidence="2 5">3.6</strain>
    </source>
</reference>
<evidence type="ECO:0000313" key="3">
    <source>
        <dbReference type="EMBL" id="SIO94777.1"/>
    </source>
</evidence>
<dbReference type="EMBL" id="FSSB01000016">
    <property type="protein sequence ID" value="SIO94777.1"/>
    <property type="molecule type" value="Genomic_DNA"/>
</dbReference>
<evidence type="ECO:0000313" key="5">
    <source>
        <dbReference type="Proteomes" id="UP000515264"/>
    </source>
</evidence>
<evidence type="ECO:0000256" key="1">
    <source>
        <dbReference type="SAM" id="SignalP"/>
    </source>
</evidence>
<keyword evidence="5" id="KW-1185">Reference proteome</keyword>
<dbReference type="Proteomes" id="UP000184774">
    <property type="component" value="Unassembled WGS sequence"/>
</dbReference>
<proteinExistence type="predicted"/>
<evidence type="ECO:0000313" key="2">
    <source>
        <dbReference type="EMBL" id="QMV14897.1"/>
    </source>
</evidence>
<dbReference type="Proteomes" id="UP000515264">
    <property type="component" value="Chromosome 1"/>
</dbReference>
<feature type="chain" id="PRO_5044562984" evidence="1">
    <location>
        <begin position="20"/>
        <end position="106"/>
    </location>
</feature>